<feature type="chain" id="PRO_5009524489" description="Na+/H+ antiporter" evidence="3">
    <location>
        <begin position="29"/>
        <end position="571"/>
    </location>
</feature>
<dbReference type="EMBL" id="MFNE01000052">
    <property type="protein sequence ID" value="OGG93224.1"/>
    <property type="molecule type" value="Genomic_DNA"/>
</dbReference>
<evidence type="ECO:0000313" key="4">
    <source>
        <dbReference type="EMBL" id="OGG93224.1"/>
    </source>
</evidence>
<feature type="transmembrane region" description="Helical" evidence="2">
    <location>
        <begin position="550"/>
        <end position="570"/>
    </location>
</feature>
<proteinExistence type="predicted"/>
<feature type="transmembrane region" description="Helical" evidence="2">
    <location>
        <begin position="345"/>
        <end position="364"/>
    </location>
</feature>
<organism evidence="4 5">
    <name type="scientific">Candidatus Lambdaproteobacteria bacterium RIFOXYD2_FULL_50_16</name>
    <dbReference type="NCBI Taxonomy" id="1817772"/>
    <lineage>
        <taxon>Bacteria</taxon>
        <taxon>Pseudomonadati</taxon>
        <taxon>Pseudomonadota</taxon>
        <taxon>Candidatus Lambdaproteobacteria</taxon>
    </lineage>
</organism>
<comment type="caution">
    <text evidence="4">The sequence shown here is derived from an EMBL/GenBank/DDBJ whole genome shotgun (WGS) entry which is preliminary data.</text>
</comment>
<feature type="transmembrane region" description="Helical" evidence="2">
    <location>
        <begin position="181"/>
        <end position="206"/>
    </location>
</feature>
<evidence type="ECO:0000256" key="1">
    <source>
        <dbReference type="SAM" id="MobiDB-lite"/>
    </source>
</evidence>
<dbReference type="Proteomes" id="UP000178449">
    <property type="component" value="Unassembled WGS sequence"/>
</dbReference>
<feature type="transmembrane region" description="Helical" evidence="2">
    <location>
        <begin position="246"/>
        <end position="265"/>
    </location>
</feature>
<dbReference type="STRING" id="1817772.A2527_13300"/>
<dbReference type="AlphaFoldDB" id="A0A1F6G537"/>
<evidence type="ECO:0008006" key="6">
    <source>
        <dbReference type="Google" id="ProtNLM"/>
    </source>
</evidence>
<feature type="transmembrane region" description="Helical" evidence="2">
    <location>
        <begin position="122"/>
        <end position="140"/>
    </location>
</feature>
<keyword evidence="2" id="KW-0472">Membrane</keyword>
<evidence type="ECO:0000313" key="5">
    <source>
        <dbReference type="Proteomes" id="UP000178449"/>
    </source>
</evidence>
<sequence>MQTFSRAITLFALCLTFGLATGSNGLYALEENTQAAPVQESAEALVSTDHDRITQAGEAEPLNTHESIRPSAYQPPPREEGQNAHGGHGDSEFEFPPPLSSYADEGKSVGERLFIRIQAEPLNLIASLIFLLAIMHTFVASKFTHAAHKAAHAHAEKLKLKEKTVLYHGEVKEEVSFKAEVFHFLGEVEAVFGIWTLALIFAIAYFKGPHAPIDYINDVNYTEPMFVVVIMALAATRPITQLAEMFLRVFAKLIGGGTAAWWLAILTIGPLLGSFITEPGAMTISALLLSKQFYNKKPSSKFKYATIGLLFVNVSVGGTITHFAAPPVLMVAGPWGWDLAFMATHFGWKAALGILISNILYFMAFRWEFKKLDSPEGHALDETAKTIDWNLREEKVPTWIMCTNVFFMVWTVMNAHYPALFIGGFLFYVGFHQATVHHQNRLDLKPPMLVGFFLGGLVTHGGLQGWWIQPVLGSMTEWPLMLTGTFLTAFNDNAAITYLSTLVPDFSDGLKYAIVAGAVTGGGLTVIANAPNPAGQSILGKYFPDGVVPLWLAVSAIIPTIIVGGCFMLLR</sequence>
<feature type="transmembrane region" description="Helical" evidence="2">
    <location>
        <begin position="512"/>
        <end position="530"/>
    </location>
</feature>
<feature type="region of interest" description="Disordered" evidence="1">
    <location>
        <begin position="57"/>
        <end position="97"/>
    </location>
</feature>
<evidence type="ECO:0000256" key="2">
    <source>
        <dbReference type="SAM" id="Phobius"/>
    </source>
</evidence>
<keyword evidence="3" id="KW-0732">Signal</keyword>
<gene>
    <name evidence="4" type="ORF">A2527_13300</name>
</gene>
<protein>
    <recommendedName>
        <fullName evidence="6">Na+/H+ antiporter</fullName>
    </recommendedName>
</protein>
<feature type="signal peptide" evidence="3">
    <location>
        <begin position="1"/>
        <end position="28"/>
    </location>
</feature>
<name>A0A1F6G537_9PROT</name>
<feature type="compositionally biased region" description="Basic and acidic residues" evidence="1">
    <location>
        <begin position="77"/>
        <end position="91"/>
    </location>
</feature>
<accession>A0A1F6G537</accession>
<reference evidence="4 5" key="1">
    <citation type="journal article" date="2016" name="Nat. Commun.">
        <title>Thousands of microbial genomes shed light on interconnected biogeochemical processes in an aquifer system.</title>
        <authorList>
            <person name="Anantharaman K."/>
            <person name="Brown C.T."/>
            <person name="Hug L.A."/>
            <person name="Sharon I."/>
            <person name="Castelle C.J."/>
            <person name="Probst A.J."/>
            <person name="Thomas B.C."/>
            <person name="Singh A."/>
            <person name="Wilkins M.J."/>
            <person name="Karaoz U."/>
            <person name="Brodie E.L."/>
            <person name="Williams K.H."/>
            <person name="Hubbard S.S."/>
            <person name="Banfield J.F."/>
        </authorList>
    </citation>
    <scope>NUCLEOTIDE SEQUENCE [LARGE SCALE GENOMIC DNA]</scope>
</reference>
<feature type="transmembrane region" description="Helical" evidence="2">
    <location>
        <begin position="302"/>
        <end position="325"/>
    </location>
</feature>
<dbReference type="InterPro" id="IPR009978">
    <property type="entry name" value="Na_H_antiport_3"/>
</dbReference>
<feature type="transmembrane region" description="Helical" evidence="2">
    <location>
        <begin position="221"/>
        <end position="239"/>
    </location>
</feature>
<feature type="transmembrane region" description="Helical" evidence="2">
    <location>
        <begin position="448"/>
        <end position="468"/>
    </location>
</feature>
<keyword evidence="2" id="KW-0812">Transmembrane</keyword>
<dbReference type="Pfam" id="PF07399">
    <property type="entry name" value="Na_H_antiport_3"/>
    <property type="match status" value="1"/>
</dbReference>
<feature type="transmembrane region" description="Helical" evidence="2">
    <location>
        <begin position="480"/>
        <end position="500"/>
    </location>
</feature>
<evidence type="ECO:0000256" key="3">
    <source>
        <dbReference type="SAM" id="SignalP"/>
    </source>
</evidence>
<keyword evidence="2" id="KW-1133">Transmembrane helix</keyword>